<dbReference type="PANTHER" id="PTHR24410">
    <property type="entry name" value="HL07962P-RELATED"/>
    <property type="match status" value="1"/>
</dbReference>
<dbReference type="PROSITE" id="PS50097">
    <property type="entry name" value="BTB"/>
    <property type="match status" value="1"/>
</dbReference>
<keyword evidence="1" id="KW-1133">Transmembrane helix</keyword>
<reference evidence="3" key="1">
    <citation type="submission" date="2021-06" db="EMBL/GenBank/DDBJ databases">
        <authorList>
            <person name="Kallberg Y."/>
            <person name="Tangrot J."/>
            <person name="Rosling A."/>
        </authorList>
    </citation>
    <scope>NUCLEOTIDE SEQUENCE</scope>
    <source>
        <strain evidence="3">CL551</strain>
    </source>
</reference>
<dbReference type="SMART" id="SM00225">
    <property type="entry name" value="BTB"/>
    <property type="match status" value="1"/>
</dbReference>
<dbReference type="Pfam" id="PF00651">
    <property type="entry name" value="BTB"/>
    <property type="match status" value="1"/>
</dbReference>
<keyword evidence="4" id="KW-1185">Reference proteome</keyword>
<dbReference type="AlphaFoldDB" id="A0A9N9GVH9"/>
<dbReference type="InterPro" id="IPR000210">
    <property type="entry name" value="BTB/POZ_dom"/>
</dbReference>
<evidence type="ECO:0000313" key="3">
    <source>
        <dbReference type="EMBL" id="CAG8629580.1"/>
    </source>
</evidence>
<evidence type="ECO:0000256" key="1">
    <source>
        <dbReference type="SAM" id="Phobius"/>
    </source>
</evidence>
<comment type="caution">
    <text evidence="3">The sequence shown here is derived from an EMBL/GenBank/DDBJ whole genome shotgun (WGS) entry which is preliminary data.</text>
</comment>
<sequence length="330" mass="37935">MGCGNSLTDDLKLMVNNPRYSDIKLICKNDSILYGNRTILIARSEVFKKMLSMETANNILFLNFDASHIEIILEYLYTGSISEKITIENTFGVFNAAKFFKLKKLQVLVSEFSKKMNEHETQFPELSSKADNDTINYLIDSMVKVSWGSIEFDILSLQDLQYLLSKRDKRRISESSEYSVLRFAILSAANKISQEAFFILEKRLPPWKKINQEINNNYFIEIKNNYLIEINNNHLIEKELSTSIADSINPITEYIDFRRIDGVILKKVIEPLNIAPGEKISDAYRFQVSEKPSSSVLYIIIIFCTLFVVMSILSSDMNTPQNGRPSGRRL</sequence>
<accession>A0A9N9GVH9</accession>
<evidence type="ECO:0000313" key="4">
    <source>
        <dbReference type="Proteomes" id="UP000789342"/>
    </source>
</evidence>
<organism evidence="3 4">
    <name type="scientific">Acaulospora morrowiae</name>
    <dbReference type="NCBI Taxonomy" id="94023"/>
    <lineage>
        <taxon>Eukaryota</taxon>
        <taxon>Fungi</taxon>
        <taxon>Fungi incertae sedis</taxon>
        <taxon>Mucoromycota</taxon>
        <taxon>Glomeromycotina</taxon>
        <taxon>Glomeromycetes</taxon>
        <taxon>Diversisporales</taxon>
        <taxon>Acaulosporaceae</taxon>
        <taxon>Acaulospora</taxon>
    </lineage>
</organism>
<proteinExistence type="predicted"/>
<dbReference type="EMBL" id="CAJVPV010008347">
    <property type="protein sequence ID" value="CAG8629580.1"/>
    <property type="molecule type" value="Genomic_DNA"/>
</dbReference>
<gene>
    <name evidence="3" type="ORF">AMORRO_LOCUS9023</name>
</gene>
<feature type="domain" description="BTB" evidence="2">
    <location>
        <begin position="21"/>
        <end position="85"/>
    </location>
</feature>
<evidence type="ECO:0000259" key="2">
    <source>
        <dbReference type="PROSITE" id="PS50097"/>
    </source>
</evidence>
<dbReference type="SUPFAM" id="SSF54695">
    <property type="entry name" value="POZ domain"/>
    <property type="match status" value="1"/>
</dbReference>
<keyword evidence="1" id="KW-0812">Transmembrane</keyword>
<dbReference type="InterPro" id="IPR011333">
    <property type="entry name" value="SKP1/BTB/POZ_sf"/>
</dbReference>
<name>A0A9N9GVH9_9GLOM</name>
<protein>
    <submittedName>
        <fullName evidence="3">1492_t:CDS:1</fullName>
    </submittedName>
</protein>
<keyword evidence="1" id="KW-0472">Membrane</keyword>
<dbReference type="PANTHER" id="PTHR24410:SF23">
    <property type="entry name" value="BTB DOMAIN-CONTAINING PROTEIN-RELATED"/>
    <property type="match status" value="1"/>
</dbReference>
<dbReference type="OrthoDB" id="6359816at2759"/>
<dbReference type="Proteomes" id="UP000789342">
    <property type="component" value="Unassembled WGS sequence"/>
</dbReference>
<feature type="transmembrane region" description="Helical" evidence="1">
    <location>
        <begin position="295"/>
        <end position="314"/>
    </location>
</feature>
<dbReference type="Gene3D" id="3.30.710.10">
    <property type="entry name" value="Potassium Channel Kv1.1, Chain A"/>
    <property type="match status" value="1"/>
</dbReference>
<dbReference type="InterPro" id="IPR051481">
    <property type="entry name" value="BTB-POZ/Galectin-3-binding"/>
</dbReference>